<feature type="transmembrane region" description="Helical" evidence="2">
    <location>
        <begin position="728"/>
        <end position="748"/>
    </location>
</feature>
<dbReference type="GO" id="GO:0032259">
    <property type="term" value="P:methylation"/>
    <property type="evidence" value="ECO:0007669"/>
    <property type="project" value="UniProtKB-KW"/>
</dbReference>
<reference evidence="4" key="1">
    <citation type="journal article" date="2019" name="J. Bacteriol.">
        <title>A Mutagenic Screen Identifies a TonB-Dependent Receptor Required for the Lanthanide Metal Switch in the Type I Methanotroph 'Methylotuvimicrobium buryatense' 5GB1C.</title>
        <authorList>
            <person name="Groom J.D."/>
            <person name="Ford S.M."/>
            <person name="Pesesky M.W."/>
            <person name="Lidstrom M.E."/>
        </authorList>
    </citation>
    <scope>NUCLEOTIDE SEQUENCE [LARGE SCALE GENOMIC DNA]</scope>
    <source>
        <strain evidence="4">5GB1C</strain>
    </source>
</reference>
<feature type="transmembrane region" description="Helical" evidence="2">
    <location>
        <begin position="590"/>
        <end position="615"/>
    </location>
</feature>
<feature type="transmembrane region" description="Helical" evidence="2">
    <location>
        <begin position="67"/>
        <end position="94"/>
    </location>
</feature>
<dbReference type="OrthoDB" id="8540330at2"/>
<accession>A0A4P9UU77</accession>
<dbReference type="GO" id="GO:0006596">
    <property type="term" value="P:polyamine biosynthetic process"/>
    <property type="evidence" value="ECO:0007669"/>
    <property type="project" value="UniProtKB-KW"/>
</dbReference>
<proteinExistence type="predicted"/>
<dbReference type="STRING" id="675511.GCA_000341735_00265"/>
<dbReference type="PANTHER" id="PTHR43317:SF3">
    <property type="entry name" value="BLR2883 PROTEIN"/>
    <property type="match status" value="1"/>
</dbReference>
<feature type="transmembrane region" description="Helical" evidence="2">
    <location>
        <begin position="627"/>
        <end position="649"/>
    </location>
</feature>
<keyword evidence="3" id="KW-0808">Transferase</keyword>
<dbReference type="RefSeq" id="WP_017838919.1">
    <property type="nucleotide sequence ID" value="NZ_CP035467.1"/>
</dbReference>
<dbReference type="Pfam" id="PF01564">
    <property type="entry name" value="Spermine_synth"/>
    <property type="match status" value="1"/>
</dbReference>
<dbReference type="Proteomes" id="UP000305881">
    <property type="component" value="Chromosome"/>
</dbReference>
<feature type="transmembrane region" description="Helical" evidence="2">
    <location>
        <begin position="114"/>
        <end position="136"/>
    </location>
</feature>
<dbReference type="PANTHER" id="PTHR43317">
    <property type="entry name" value="THERMOSPERMINE SYNTHASE ACAULIS5"/>
    <property type="match status" value="1"/>
</dbReference>
<feature type="transmembrane region" description="Helical" evidence="2">
    <location>
        <begin position="788"/>
        <end position="809"/>
    </location>
</feature>
<keyword evidence="3" id="KW-0489">Methyltransferase</keyword>
<keyword evidence="2" id="KW-1133">Transmembrane helix</keyword>
<feature type="transmembrane region" description="Helical" evidence="2">
    <location>
        <begin position="197"/>
        <end position="214"/>
    </location>
</feature>
<keyword evidence="2" id="KW-0472">Membrane</keyword>
<dbReference type="CDD" id="cd02440">
    <property type="entry name" value="AdoMet_MTases"/>
    <property type="match status" value="1"/>
</dbReference>
<name>A0A4P9UU77_METBY</name>
<dbReference type="SUPFAM" id="SSF53335">
    <property type="entry name" value="S-adenosyl-L-methionine-dependent methyltransferases"/>
    <property type="match status" value="1"/>
</dbReference>
<feature type="transmembrane region" description="Helical" evidence="2">
    <location>
        <begin position="38"/>
        <end position="60"/>
    </location>
</feature>
<dbReference type="KEGG" id="mbur:EQU24_13925"/>
<keyword evidence="4" id="KW-1185">Reference proteome</keyword>
<evidence type="ECO:0000313" key="4">
    <source>
        <dbReference type="Proteomes" id="UP000305881"/>
    </source>
</evidence>
<evidence type="ECO:0000256" key="1">
    <source>
        <dbReference type="ARBA" id="ARBA00023115"/>
    </source>
</evidence>
<feature type="transmembrane region" description="Helical" evidence="2">
    <location>
        <begin position="760"/>
        <end position="782"/>
    </location>
</feature>
<protein>
    <submittedName>
        <fullName evidence="3">SAM-dependent methyltransferase</fullName>
    </submittedName>
</protein>
<gene>
    <name evidence="3" type="ORF">EQU24_13925</name>
</gene>
<dbReference type="AlphaFoldDB" id="A0A4P9UU77"/>
<feature type="transmembrane region" description="Helical" evidence="2">
    <location>
        <begin position="693"/>
        <end position="716"/>
    </location>
</feature>
<feature type="transmembrane region" description="Helical" evidence="2">
    <location>
        <begin position="661"/>
        <end position="681"/>
    </location>
</feature>
<evidence type="ECO:0000256" key="2">
    <source>
        <dbReference type="SAM" id="Phobius"/>
    </source>
</evidence>
<feature type="transmembrane region" description="Helical" evidence="2">
    <location>
        <begin position="143"/>
        <end position="164"/>
    </location>
</feature>
<evidence type="ECO:0000313" key="3">
    <source>
        <dbReference type="EMBL" id="QCW83216.1"/>
    </source>
</evidence>
<dbReference type="Gene3D" id="3.40.50.150">
    <property type="entry name" value="Vaccinia Virus protein VP39"/>
    <property type="match status" value="1"/>
</dbReference>
<sequence>MTRRPAFPLLLAIAATSSGSLAYEVLLMRLFSIIQWHHFAYLIISLALLGYGVSGVFLAFNRERLIGVYGLAVTINLLLFGIAAPACFLIAQQIPFNPAELLWAPEQLGYLSGLYLLLALPFFFAANVIGLSFFRYRRDVSSIYAADLCGAGIGSLSIIVLLFVLFPEKILPAIGGLSIVASLLVQSLFFRRWRAGVRFTVGAATVAAVFVLTLQDWTLSISPYKGLSQQLRIPGTEVVENYSSPLGLLSVIESTQMPLRHAPGLSLNADAEPPEQLGVFTDADNLSAISRYDGNSNNLAYLDQSTSALPYHLQAQEKVLILGAGTGSDVLQALYHKIPAIDAVELNPQTIALVKDKHADFAGHIYSDPRVRLHTAEARGFVATSRDRYDLINLSLLDAFGASSAGLYALAETYLYTEEALKAYLEHLTPGGYVSMTRWVKMPPRDTLKLLATASAALKTLGSENPEQNIVLIRSWQTATMLIKNGAFSEAELAALRRFCDERGFDTDYYPGVAQSEVNRFNILQEPYYYQAATALLGEEREAFIADYKFNIKPATDDRPYFFHFFKWRTLPEIWSLLGQGGMSLLESGYLLLIAGLVQAVGVSFLLIIVPLWFWKRKLGIEAGSALHWRIFFYFSCLGLAFLFVEIAFIQKFILILHHPLYAITVVVSTFLLSAGIGSRFSKKLSDKNNRLWITMPIAAIVLLSAVYILEFQYITGFLLQRSEFSKVLGSIALIAPLGFFMGMPFPMGMASLGRSVPALIPWAWGVNGCASVISAILAALIATEFGFTVLVFSALWLYALAAFSFPAAENRVR</sequence>
<feature type="transmembrane region" description="Helical" evidence="2">
    <location>
        <begin position="170"/>
        <end position="190"/>
    </location>
</feature>
<dbReference type="InterPro" id="IPR029063">
    <property type="entry name" value="SAM-dependent_MTases_sf"/>
</dbReference>
<dbReference type="GO" id="GO:0008168">
    <property type="term" value="F:methyltransferase activity"/>
    <property type="evidence" value="ECO:0007669"/>
    <property type="project" value="UniProtKB-KW"/>
</dbReference>
<keyword evidence="2" id="KW-0812">Transmembrane</keyword>
<organism evidence="3 4">
    <name type="scientific">Methylotuvimicrobium buryatense</name>
    <name type="common">Methylomicrobium buryatense</name>
    <dbReference type="NCBI Taxonomy" id="95641"/>
    <lineage>
        <taxon>Bacteria</taxon>
        <taxon>Pseudomonadati</taxon>
        <taxon>Pseudomonadota</taxon>
        <taxon>Gammaproteobacteria</taxon>
        <taxon>Methylococcales</taxon>
        <taxon>Methylococcaceae</taxon>
        <taxon>Methylotuvimicrobium</taxon>
    </lineage>
</organism>
<keyword evidence="1" id="KW-0620">Polyamine biosynthesis</keyword>
<dbReference type="EMBL" id="CP035467">
    <property type="protein sequence ID" value="QCW83216.1"/>
    <property type="molecule type" value="Genomic_DNA"/>
</dbReference>